<evidence type="ECO:0000313" key="3">
    <source>
        <dbReference type="EMBL" id="TGD75732.1"/>
    </source>
</evidence>
<organism evidence="3 4">
    <name type="scientific">Mangrovimicrobium sediminis</name>
    <dbReference type="NCBI Taxonomy" id="2562682"/>
    <lineage>
        <taxon>Bacteria</taxon>
        <taxon>Pseudomonadati</taxon>
        <taxon>Pseudomonadota</taxon>
        <taxon>Gammaproteobacteria</taxon>
        <taxon>Cellvibrionales</taxon>
        <taxon>Halieaceae</taxon>
        <taxon>Mangrovimicrobium</taxon>
    </lineage>
</organism>
<dbReference type="FunFam" id="3.40.50.720:FF:000084">
    <property type="entry name" value="Short-chain dehydrogenase reductase"/>
    <property type="match status" value="1"/>
</dbReference>
<name>A0A4Z0M7R6_9GAMM</name>
<dbReference type="InterPro" id="IPR002347">
    <property type="entry name" value="SDR_fam"/>
</dbReference>
<reference evidence="3 4" key="1">
    <citation type="submission" date="2019-04" db="EMBL/GenBank/DDBJ databases">
        <title>Taxonomy of novel Haliea sp. from mangrove soil of West Coast of India.</title>
        <authorList>
            <person name="Verma A."/>
            <person name="Kumar P."/>
            <person name="Krishnamurthi S."/>
        </authorList>
    </citation>
    <scope>NUCLEOTIDE SEQUENCE [LARGE SCALE GENOMIC DNA]</scope>
    <source>
        <strain evidence="3 4">SAOS-164</strain>
    </source>
</reference>
<dbReference type="Proteomes" id="UP000298050">
    <property type="component" value="Unassembled WGS sequence"/>
</dbReference>
<gene>
    <name evidence="3" type="ORF">E4634_02310</name>
</gene>
<dbReference type="InterPro" id="IPR036291">
    <property type="entry name" value="NAD(P)-bd_dom_sf"/>
</dbReference>
<dbReference type="SUPFAM" id="SSF51735">
    <property type="entry name" value="NAD(P)-binding Rossmann-fold domains"/>
    <property type="match status" value="1"/>
</dbReference>
<dbReference type="InterPro" id="IPR020904">
    <property type="entry name" value="Sc_DH/Rdtase_CS"/>
</dbReference>
<sequence length="285" mass="28946">MPDTPQPGLPSLAGRKIIVSGAAGGGIGTTVAAWAARAGATVVAVDASAEKLDAHIAPLQRAGLDLVPVVADILDEAGVASVMAAAAAADGDLHGLVSVVGGAPPPTWGPATRLAREHWHAQISLNLDAMFFISQAVAAELQAQSRPGSIVAISSINGLTSSPYNVGYGAGKAALGSVVETMALELASAGIRVNAVAPGPVATPTASLSSDPQRLRRGIPMGRYGEPEEIAGPVLFLLSDLSSFMTGQCLVADGGCSIKWCHLTDDNLPMFLKEASVRTVMNIQD</sequence>
<dbReference type="PROSITE" id="PS00061">
    <property type="entry name" value="ADH_SHORT"/>
    <property type="match status" value="1"/>
</dbReference>
<comment type="caution">
    <text evidence="3">The sequence shown here is derived from an EMBL/GenBank/DDBJ whole genome shotgun (WGS) entry which is preliminary data.</text>
</comment>
<dbReference type="OrthoDB" id="9793499at2"/>
<dbReference type="PANTHER" id="PTHR24321:SF8">
    <property type="entry name" value="ESTRADIOL 17-BETA-DEHYDROGENASE 8-RELATED"/>
    <property type="match status" value="1"/>
</dbReference>
<dbReference type="PRINTS" id="PR00081">
    <property type="entry name" value="GDHRDH"/>
</dbReference>
<protein>
    <submittedName>
        <fullName evidence="3">SDR family oxidoreductase</fullName>
    </submittedName>
</protein>
<dbReference type="CDD" id="cd05233">
    <property type="entry name" value="SDR_c"/>
    <property type="match status" value="1"/>
</dbReference>
<evidence type="ECO:0000256" key="2">
    <source>
        <dbReference type="ARBA" id="ARBA00023002"/>
    </source>
</evidence>
<comment type="similarity">
    <text evidence="1">Belongs to the short-chain dehydrogenases/reductases (SDR) family.</text>
</comment>
<dbReference type="RefSeq" id="WP_135440984.1">
    <property type="nucleotide sequence ID" value="NZ_SRLE01000002.1"/>
</dbReference>
<dbReference type="Pfam" id="PF13561">
    <property type="entry name" value="adh_short_C2"/>
    <property type="match status" value="1"/>
</dbReference>
<proteinExistence type="inferred from homology"/>
<dbReference type="Gene3D" id="3.40.50.720">
    <property type="entry name" value="NAD(P)-binding Rossmann-like Domain"/>
    <property type="match status" value="1"/>
</dbReference>
<dbReference type="PANTHER" id="PTHR24321">
    <property type="entry name" value="DEHYDROGENASES, SHORT CHAIN"/>
    <property type="match status" value="1"/>
</dbReference>
<dbReference type="AlphaFoldDB" id="A0A4Z0M7R6"/>
<dbReference type="GO" id="GO:0016491">
    <property type="term" value="F:oxidoreductase activity"/>
    <property type="evidence" value="ECO:0007669"/>
    <property type="project" value="UniProtKB-KW"/>
</dbReference>
<keyword evidence="4" id="KW-1185">Reference proteome</keyword>
<keyword evidence="2" id="KW-0560">Oxidoreductase</keyword>
<evidence type="ECO:0000313" key="4">
    <source>
        <dbReference type="Proteomes" id="UP000298050"/>
    </source>
</evidence>
<dbReference type="EMBL" id="SRLE01000002">
    <property type="protein sequence ID" value="TGD75732.1"/>
    <property type="molecule type" value="Genomic_DNA"/>
</dbReference>
<evidence type="ECO:0000256" key="1">
    <source>
        <dbReference type="ARBA" id="ARBA00006484"/>
    </source>
</evidence>
<accession>A0A4Z0M7R6</accession>